<dbReference type="Pfam" id="PF00580">
    <property type="entry name" value="UvrD-helicase"/>
    <property type="match status" value="1"/>
</dbReference>
<comment type="catalytic activity">
    <reaction evidence="6">
        <text>Couples ATP hydrolysis with the unwinding of duplex DNA by translocating in the 3'-5' direction.</text>
        <dbReference type="EC" id="5.6.2.4"/>
    </reaction>
</comment>
<evidence type="ECO:0000256" key="3">
    <source>
        <dbReference type="ARBA" id="ARBA00022806"/>
    </source>
</evidence>
<evidence type="ECO:0000256" key="1">
    <source>
        <dbReference type="ARBA" id="ARBA00022741"/>
    </source>
</evidence>
<evidence type="ECO:0000256" key="5">
    <source>
        <dbReference type="ARBA" id="ARBA00023235"/>
    </source>
</evidence>
<evidence type="ECO:0000256" key="7">
    <source>
        <dbReference type="ARBA" id="ARBA00034808"/>
    </source>
</evidence>
<dbReference type="PANTHER" id="PTHR11070:SF67">
    <property type="entry name" value="DNA 3'-5' HELICASE"/>
    <property type="match status" value="1"/>
</dbReference>
<keyword evidence="4 9" id="KW-0067">ATP-binding</keyword>
<dbReference type="SUPFAM" id="SSF52540">
    <property type="entry name" value="P-loop containing nucleoside triphosphate hydrolases"/>
    <property type="match status" value="1"/>
</dbReference>
<dbReference type="InterPro" id="IPR000212">
    <property type="entry name" value="DNA_helicase_UvrD/REP"/>
</dbReference>
<protein>
    <recommendedName>
        <fullName evidence="7">DNA 3'-5' helicase</fullName>
        <ecNumber evidence="7">5.6.2.4</ecNumber>
    </recommendedName>
</protein>
<evidence type="ECO:0000256" key="4">
    <source>
        <dbReference type="ARBA" id="ARBA00022840"/>
    </source>
</evidence>
<evidence type="ECO:0000313" key="11">
    <source>
        <dbReference type="EMBL" id="AXY72693.1"/>
    </source>
</evidence>
<dbReference type="PANTHER" id="PTHR11070">
    <property type="entry name" value="UVRD / RECB / PCRA DNA HELICASE FAMILY MEMBER"/>
    <property type="match status" value="1"/>
</dbReference>
<dbReference type="KEGG" id="pseg:D3H65_01315"/>
<evidence type="ECO:0000256" key="6">
    <source>
        <dbReference type="ARBA" id="ARBA00034617"/>
    </source>
</evidence>
<evidence type="ECO:0000256" key="8">
    <source>
        <dbReference type="ARBA" id="ARBA00048988"/>
    </source>
</evidence>
<reference evidence="11 12" key="1">
    <citation type="submission" date="2018-09" db="EMBL/GenBank/DDBJ databases">
        <title>Genome sequencing of strain 6GH32-13.</title>
        <authorList>
            <person name="Weon H.-Y."/>
            <person name="Heo J."/>
            <person name="Kwon S.-W."/>
        </authorList>
    </citation>
    <scope>NUCLEOTIDE SEQUENCE [LARGE SCALE GENOMIC DNA]</scope>
    <source>
        <strain evidence="11 12">5GH32-13</strain>
    </source>
</reference>
<comment type="catalytic activity">
    <reaction evidence="8">
        <text>ATP + H2O = ADP + phosphate + H(+)</text>
        <dbReference type="Rhea" id="RHEA:13065"/>
        <dbReference type="ChEBI" id="CHEBI:15377"/>
        <dbReference type="ChEBI" id="CHEBI:15378"/>
        <dbReference type="ChEBI" id="CHEBI:30616"/>
        <dbReference type="ChEBI" id="CHEBI:43474"/>
        <dbReference type="ChEBI" id="CHEBI:456216"/>
        <dbReference type="EC" id="5.6.2.4"/>
    </reaction>
</comment>
<dbReference type="EC" id="5.6.2.4" evidence="7"/>
<dbReference type="Proteomes" id="UP000263900">
    <property type="component" value="Chromosome"/>
</dbReference>
<feature type="binding site" evidence="9">
    <location>
        <begin position="36"/>
        <end position="43"/>
    </location>
    <ligand>
        <name>ATP</name>
        <dbReference type="ChEBI" id="CHEBI:30616"/>
    </ligand>
</feature>
<dbReference type="GO" id="GO:0000725">
    <property type="term" value="P:recombinational repair"/>
    <property type="evidence" value="ECO:0007669"/>
    <property type="project" value="TreeGrafter"/>
</dbReference>
<dbReference type="PROSITE" id="PS51198">
    <property type="entry name" value="UVRD_HELICASE_ATP_BIND"/>
    <property type="match status" value="1"/>
</dbReference>
<dbReference type="GO" id="GO:0016887">
    <property type="term" value="F:ATP hydrolysis activity"/>
    <property type="evidence" value="ECO:0007669"/>
    <property type="project" value="RHEA"/>
</dbReference>
<dbReference type="RefSeq" id="WP_119048531.1">
    <property type="nucleotide sequence ID" value="NZ_CP032157.1"/>
</dbReference>
<name>A0A3B7MHA0_9BACT</name>
<dbReference type="GO" id="GO:0003677">
    <property type="term" value="F:DNA binding"/>
    <property type="evidence" value="ECO:0007669"/>
    <property type="project" value="InterPro"/>
</dbReference>
<evidence type="ECO:0000313" key="12">
    <source>
        <dbReference type="Proteomes" id="UP000263900"/>
    </source>
</evidence>
<dbReference type="GO" id="GO:0005524">
    <property type="term" value="F:ATP binding"/>
    <property type="evidence" value="ECO:0007669"/>
    <property type="project" value="UniProtKB-UniRule"/>
</dbReference>
<dbReference type="GO" id="GO:0043138">
    <property type="term" value="F:3'-5' DNA helicase activity"/>
    <property type="evidence" value="ECO:0007669"/>
    <property type="project" value="UniProtKB-EC"/>
</dbReference>
<dbReference type="Gene3D" id="3.40.50.300">
    <property type="entry name" value="P-loop containing nucleotide triphosphate hydrolases"/>
    <property type="match status" value="3"/>
</dbReference>
<dbReference type="InterPro" id="IPR027417">
    <property type="entry name" value="P-loop_NTPase"/>
</dbReference>
<accession>A0A3B7MHA0</accession>
<keyword evidence="12" id="KW-1185">Reference proteome</keyword>
<sequence length="619" mass="71239">MKKYIREEDWVPADNMHMERAAHNAIRETGNSLIVAGPGSGKTELLAQKATFLLQTGRCPWPKKILAISFKVDAANNLRDRVQMRCGQALARRFDSMTFDAFSKSIFDRYRRGLPEGFKVQQYNVNLKMKQAIEAAFLSVDEEFARTANVGNQEKYLTARQFPLSPNDQSIAVLGDVWRHMLRQPNPDLNFQMIMRLTDYILMVNPKVKAILQQTYSHIFLDEFQDTTDIQYDFLKTCFLNSPANFTAVGDDKQTIMGWAGAKEKIFETYSNDTKARPFPLTMNWRSAPRLIRFQNYLVDQLLKKPAIAVPSDLWGDIEGEVRMCFFPDHNRERQYLLDQISGWLKNGQLAPRNICILVKQKTEYYSPALIELFSKHGIKARDETELQDLLTEPFPVFIADALELVFSSRSATAWDNVFRFLVFINQSYEDDQMLSLRRKTITFFKNARNNFNNGRLNSAGFNLLIGEIAKYANIKKVKDNYPQYKDGKWLRKIMEAMTTYLLKQYTLTGNMLTALDALRGADTIPIMTIHKSKGLEFHTVIFVGLEDSAFWSYQTSTTPDNNTFFVALSRAKERVLFTFCQTRPLPTRGGGTQYANGIQQIHQLINNFSEIDIHNEIS</sequence>
<dbReference type="InterPro" id="IPR014016">
    <property type="entry name" value="UvrD-like_ATP-bd"/>
</dbReference>
<keyword evidence="1 9" id="KW-0547">Nucleotide-binding</keyword>
<dbReference type="AlphaFoldDB" id="A0A3B7MHA0"/>
<dbReference type="GO" id="GO:0005829">
    <property type="term" value="C:cytosol"/>
    <property type="evidence" value="ECO:0007669"/>
    <property type="project" value="TreeGrafter"/>
</dbReference>
<dbReference type="EMBL" id="CP032157">
    <property type="protein sequence ID" value="AXY72693.1"/>
    <property type="molecule type" value="Genomic_DNA"/>
</dbReference>
<keyword evidence="5" id="KW-0413">Isomerase</keyword>
<keyword evidence="3 9" id="KW-0347">Helicase</keyword>
<organism evidence="11 12">
    <name type="scientific">Paraflavitalea soli</name>
    <dbReference type="NCBI Taxonomy" id="2315862"/>
    <lineage>
        <taxon>Bacteria</taxon>
        <taxon>Pseudomonadati</taxon>
        <taxon>Bacteroidota</taxon>
        <taxon>Chitinophagia</taxon>
        <taxon>Chitinophagales</taxon>
        <taxon>Chitinophagaceae</taxon>
        <taxon>Paraflavitalea</taxon>
    </lineage>
</organism>
<evidence type="ECO:0000259" key="10">
    <source>
        <dbReference type="PROSITE" id="PS51198"/>
    </source>
</evidence>
<feature type="domain" description="UvrD-like helicase ATP-binding" evidence="10">
    <location>
        <begin position="15"/>
        <end position="288"/>
    </location>
</feature>
<evidence type="ECO:0000256" key="9">
    <source>
        <dbReference type="PROSITE-ProRule" id="PRU00560"/>
    </source>
</evidence>
<dbReference type="CDD" id="cd17932">
    <property type="entry name" value="DEXQc_UvrD"/>
    <property type="match status" value="1"/>
</dbReference>
<evidence type="ECO:0000256" key="2">
    <source>
        <dbReference type="ARBA" id="ARBA00022801"/>
    </source>
</evidence>
<dbReference type="OrthoDB" id="1100019at2"/>
<dbReference type="InterPro" id="IPR014017">
    <property type="entry name" value="DNA_helicase_UvrD-like_C"/>
</dbReference>
<proteinExistence type="predicted"/>
<keyword evidence="2 9" id="KW-0378">Hydrolase</keyword>
<dbReference type="Pfam" id="PF13361">
    <property type="entry name" value="UvrD_C"/>
    <property type="match status" value="1"/>
</dbReference>
<gene>
    <name evidence="11" type="ORF">D3H65_01315</name>
</gene>